<dbReference type="STRING" id="595528.A0A0D2US42"/>
<keyword evidence="8 13" id="KW-0479">Metal-binding</keyword>
<keyword evidence="10 13" id="KW-0464">Manganese</keyword>
<evidence type="ECO:0000313" key="15">
    <source>
        <dbReference type="EMBL" id="KJE97786.1"/>
    </source>
</evidence>
<evidence type="ECO:0000313" key="16">
    <source>
        <dbReference type="Proteomes" id="UP000008743"/>
    </source>
</evidence>
<evidence type="ECO:0000256" key="11">
    <source>
        <dbReference type="ARBA" id="ARBA00045980"/>
    </source>
</evidence>
<dbReference type="PANTHER" id="PTHR12260">
    <property type="entry name" value="DAMAGE-CONTROL PHOSPHATASE ARMT1"/>
    <property type="match status" value="1"/>
</dbReference>
<comment type="similarity">
    <text evidence="3 13">Belongs to the damage-control phosphatase family. Sugar phosphate phosphatase III subfamily.</text>
</comment>
<sequence length="489" mass="54372">MSLPPRVRPSSDLADRSFATLTLRERLPVILTRIISMLSARGAPANEASKALLAEMVALKYDLWHNKPMLPVADDLHDAAKWRAYFAAALEAEAQNGGASAESKSAACWSSLDMLYSEGYLYRRIRSSCLVTEGLLALTPLPNPEPTTTSASHGDDGKPLALPLNLDDVFESDKRTAFAAAQSSILALSSLLTSSLEDLQQPVRRAELLTQQFMQMLEFSLWGNKTDLSLHPSATNKEELLKELQSSELSQLNALRPAILANAASEIWAHIQLLDQQLAPESCVRFDFVLDNAGYELFTDLILAEWLTSAPLFASGRKVDVYFHVKDYGWYVSDVTKRDFHWMVNQLACSTEPVVHALGRRWRDVRLGDATAAGQGKWHIVEHEYWTLPGDYHELPTLASDLYATLQQSNLLIFKGDLNYRRLIGDRLWIPTTPFSTALHTFHPAPLCTLRTLKAEVVAGLAPGVAKRTAEQDAAWLSNGRWALISFDK</sequence>
<keyword evidence="9 13" id="KW-0378">Hydrolase</keyword>
<evidence type="ECO:0000256" key="3">
    <source>
        <dbReference type="ARBA" id="ARBA00009519"/>
    </source>
</evidence>
<evidence type="ECO:0000256" key="13">
    <source>
        <dbReference type="RuleBase" id="RU367030"/>
    </source>
</evidence>
<comment type="catalytic activity">
    <reaction evidence="2 13">
        <text>beta-D-fructose 1-phosphate + H2O = D-fructose + phosphate</text>
        <dbReference type="Rhea" id="RHEA:35603"/>
        <dbReference type="ChEBI" id="CHEBI:15377"/>
        <dbReference type="ChEBI" id="CHEBI:37721"/>
        <dbReference type="ChEBI" id="CHEBI:43474"/>
        <dbReference type="ChEBI" id="CHEBI:138881"/>
    </reaction>
</comment>
<dbReference type="GO" id="GO:0103026">
    <property type="term" value="F:fructose-1-phosphatase activity"/>
    <property type="evidence" value="ECO:0007669"/>
    <property type="project" value="RHEA"/>
</dbReference>
<dbReference type="FunFam" id="3.40.50.10880:FF:000002">
    <property type="entry name" value="Acidic residue methyltransferase 1"/>
    <property type="match status" value="1"/>
</dbReference>
<keyword evidence="7" id="KW-0949">S-adenosyl-L-methionine</keyword>
<dbReference type="SUPFAM" id="SSF111321">
    <property type="entry name" value="AF1104-like"/>
    <property type="match status" value="1"/>
</dbReference>
<keyword evidence="5" id="KW-0489">Methyltransferase</keyword>
<dbReference type="Gene3D" id="1.20.930.60">
    <property type="match status" value="1"/>
</dbReference>
<dbReference type="Pfam" id="PF01937">
    <property type="entry name" value="ARMT1-like_dom"/>
    <property type="match status" value="1"/>
</dbReference>
<reference evidence="16" key="1">
    <citation type="submission" date="2011-02" db="EMBL/GenBank/DDBJ databases">
        <title>The Genome Sequence of Capsaspora owczarzaki ATCC 30864.</title>
        <authorList>
            <person name="Russ C."/>
            <person name="Cuomo C."/>
            <person name="Burger G."/>
            <person name="Gray M.W."/>
            <person name="Holland P.W.H."/>
            <person name="King N."/>
            <person name="Lang F.B.F."/>
            <person name="Roger A.J."/>
            <person name="Ruiz-Trillo I."/>
            <person name="Young S.K."/>
            <person name="Zeng Q."/>
            <person name="Gargeya S."/>
            <person name="Alvarado L."/>
            <person name="Berlin A."/>
            <person name="Chapman S.B."/>
            <person name="Chen Z."/>
            <person name="Freedman E."/>
            <person name="Gellesch M."/>
            <person name="Goldberg J."/>
            <person name="Griggs A."/>
            <person name="Gujja S."/>
            <person name="Heilman E."/>
            <person name="Heiman D."/>
            <person name="Howarth C."/>
            <person name="Mehta T."/>
            <person name="Neiman D."/>
            <person name="Pearson M."/>
            <person name="Roberts A."/>
            <person name="Saif S."/>
            <person name="Shea T."/>
            <person name="Shenoy N."/>
            <person name="Sisk P."/>
            <person name="Stolte C."/>
            <person name="Sykes S."/>
            <person name="White J."/>
            <person name="Yandava C."/>
            <person name="Haas B."/>
            <person name="Nusbaum C."/>
            <person name="Birren B."/>
        </authorList>
    </citation>
    <scope>NUCLEOTIDE SEQUENCE</scope>
    <source>
        <strain evidence="16">ATCC 30864</strain>
    </source>
</reference>
<keyword evidence="6" id="KW-0808">Transferase</keyword>
<feature type="domain" description="Damage-control phosphatase ARMT1-like metal-binding" evidence="14">
    <location>
        <begin position="22"/>
        <end position="465"/>
    </location>
</feature>
<dbReference type="FunCoup" id="A0A0D2US42">
    <property type="interactions" value="118"/>
</dbReference>
<protein>
    <recommendedName>
        <fullName evidence="13">Sugar phosphate phosphatase</fullName>
        <ecNumber evidence="13">3.1.3.-</ecNumber>
    </recommendedName>
</protein>
<evidence type="ECO:0000256" key="7">
    <source>
        <dbReference type="ARBA" id="ARBA00022691"/>
    </source>
</evidence>
<dbReference type="PhylomeDB" id="A0A0D2US42"/>
<evidence type="ECO:0000256" key="5">
    <source>
        <dbReference type="ARBA" id="ARBA00022603"/>
    </source>
</evidence>
<comment type="cofactor">
    <cofactor evidence="13">
        <name>Mn(2+)</name>
        <dbReference type="ChEBI" id="CHEBI:29035"/>
    </cofactor>
    <cofactor evidence="13">
        <name>Ni(2+)</name>
        <dbReference type="ChEBI" id="CHEBI:49786"/>
    </cofactor>
</comment>
<dbReference type="InParanoid" id="A0A0D2US42"/>
<dbReference type="PANTHER" id="PTHR12260:SF6">
    <property type="entry name" value="DAMAGE-CONTROL PHOSPHATASE ARMT1"/>
    <property type="match status" value="1"/>
</dbReference>
<dbReference type="GO" id="GO:0032259">
    <property type="term" value="P:methylation"/>
    <property type="evidence" value="ECO:0007669"/>
    <property type="project" value="UniProtKB-KW"/>
</dbReference>
<dbReference type="RefSeq" id="XP_004342970.1">
    <property type="nucleotide sequence ID" value="XM_004342920.2"/>
</dbReference>
<evidence type="ECO:0000256" key="1">
    <source>
        <dbReference type="ARBA" id="ARBA00000807"/>
    </source>
</evidence>
<evidence type="ECO:0000256" key="12">
    <source>
        <dbReference type="ARBA" id="ARBA00048809"/>
    </source>
</evidence>
<keyword evidence="16" id="KW-1185">Reference proteome</keyword>
<evidence type="ECO:0000256" key="2">
    <source>
        <dbReference type="ARBA" id="ARBA00001326"/>
    </source>
</evidence>
<dbReference type="GO" id="GO:0008983">
    <property type="term" value="F:protein-glutamate O-methyltransferase activity"/>
    <property type="evidence" value="ECO:0007669"/>
    <property type="project" value="RHEA"/>
</dbReference>
<dbReference type="EC" id="3.1.3.-" evidence="13"/>
<organism evidence="15 16">
    <name type="scientific">Capsaspora owczarzaki (strain ATCC 30864)</name>
    <dbReference type="NCBI Taxonomy" id="595528"/>
    <lineage>
        <taxon>Eukaryota</taxon>
        <taxon>Filasterea</taxon>
        <taxon>Capsaspora</taxon>
    </lineage>
</organism>
<proteinExistence type="inferred from homology"/>
<dbReference type="GO" id="GO:0046872">
    <property type="term" value="F:metal ion binding"/>
    <property type="evidence" value="ECO:0007669"/>
    <property type="project" value="UniProtKB-UniRule"/>
</dbReference>
<evidence type="ECO:0000259" key="14">
    <source>
        <dbReference type="Pfam" id="PF01937"/>
    </source>
</evidence>
<comment type="catalytic activity">
    <reaction evidence="12 13">
        <text>beta-D-fructose 6-phosphate = dihydroxyacetone + D-glyceraldehyde 3-phosphate</text>
        <dbReference type="Rhea" id="RHEA:28002"/>
        <dbReference type="ChEBI" id="CHEBI:16016"/>
        <dbReference type="ChEBI" id="CHEBI:57634"/>
        <dbReference type="ChEBI" id="CHEBI:59776"/>
    </reaction>
</comment>
<dbReference type="InterPro" id="IPR002791">
    <property type="entry name" value="ARMT1-like_metal-bd"/>
</dbReference>
<comment type="function">
    <text evidence="11">Metal-dependent phosphatase that shows phosphatase activity against several substrates, including fructose-1-phosphate and fructose-6-phosphate. Its preference for fructose-1-phosphate, a strong glycating agent that causes DNA damage rather than a canonical yeast metabolite, suggests a damage-control function in hexose phosphate metabolism. Has also been shown to have O-methyltransferase activity that methylates glutamate residues of target proteins to form gamma-glutamyl methyl ester residues. Possibly methylates PCNA, suggesting it is involved in the DNA damage response.</text>
</comment>
<dbReference type="GO" id="GO:0005634">
    <property type="term" value="C:nucleus"/>
    <property type="evidence" value="ECO:0007669"/>
    <property type="project" value="TreeGrafter"/>
</dbReference>
<dbReference type="InterPro" id="IPR036075">
    <property type="entry name" value="ARMT-1-like_metal-bd_sf"/>
</dbReference>
<evidence type="ECO:0000256" key="4">
    <source>
        <dbReference type="ARBA" id="ARBA00022596"/>
    </source>
</evidence>
<keyword evidence="4" id="KW-0533">Nickel</keyword>
<evidence type="ECO:0000256" key="6">
    <source>
        <dbReference type="ARBA" id="ARBA00022679"/>
    </source>
</evidence>
<dbReference type="EMBL" id="KE346375">
    <property type="protein sequence ID" value="KJE97786.1"/>
    <property type="molecule type" value="Genomic_DNA"/>
</dbReference>
<gene>
    <name evidence="15" type="ORF">CAOG_007885</name>
</gene>
<evidence type="ECO:0000256" key="9">
    <source>
        <dbReference type="ARBA" id="ARBA00022801"/>
    </source>
</evidence>
<evidence type="ECO:0000256" key="10">
    <source>
        <dbReference type="ARBA" id="ARBA00023211"/>
    </source>
</evidence>
<dbReference type="OrthoDB" id="541375at2759"/>
<accession>A0A0D2US42</accession>
<dbReference type="GO" id="GO:0006974">
    <property type="term" value="P:DNA damage response"/>
    <property type="evidence" value="ECO:0007669"/>
    <property type="project" value="TreeGrafter"/>
</dbReference>
<dbReference type="AlphaFoldDB" id="A0A0D2US42"/>
<dbReference type="eggNOG" id="KOG3870">
    <property type="taxonomic scope" value="Eukaryota"/>
</dbReference>
<name>A0A0D2US42_CAPO3</name>
<dbReference type="Gene3D" id="3.40.50.10880">
    <property type="entry name" value="Uncharacterised protein PF01937, DUF89, domain 3"/>
    <property type="match status" value="1"/>
</dbReference>
<comment type="domain">
    <text evidence="13">Subfamily III proteins have a conserved RTxK motif about 40-50 residues from the C-terminus; the threonine may be replaced by serine or cysteine.</text>
</comment>
<dbReference type="InterPro" id="IPR039763">
    <property type="entry name" value="ARMT1"/>
</dbReference>
<comment type="catalytic activity">
    <reaction evidence="1">
        <text>L-glutamyl-[protein] + S-adenosyl-L-methionine = [protein]-L-glutamate 5-O-methyl ester + S-adenosyl-L-homocysteine</text>
        <dbReference type="Rhea" id="RHEA:24452"/>
        <dbReference type="Rhea" id="RHEA-COMP:10208"/>
        <dbReference type="Rhea" id="RHEA-COMP:10311"/>
        <dbReference type="ChEBI" id="CHEBI:29973"/>
        <dbReference type="ChEBI" id="CHEBI:57856"/>
        <dbReference type="ChEBI" id="CHEBI:59789"/>
        <dbReference type="ChEBI" id="CHEBI:82795"/>
    </reaction>
</comment>
<evidence type="ECO:0000256" key="8">
    <source>
        <dbReference type="ARBA" id="ARBA00022723"/>
    </source>
</evidence>
<dbReference type="Proteomes" id="UP000008743">
    <property type="component" value="Unassembled WGS sequence"/>
</dbReference>
<dbReference type="GO" id="GO:0097023">
    <property type="term" value="F:fructose 6-phosphate aldolase activity"/>
    <property type="evidence" value="ECO:0007669"/>
    <property type="project" value="RHEA"/>
</dbReference>